<evidence type="ECO:0000313" key="2">
    <source>
        <dbReference type="EMBL" id="QCI67539.1"/>
    </source>
</evidence>
<sequence length="102" mass="11457">MLTSALAWVALAAAALWLLSFWPRYVASQLGLPAKAFLRKPWARGLKPYQDHWPFISYGFYRFLITRGHVLEMILAVITFVMVSRALSVFLKTAGAVARGQS</sequence>
<keyword evidence="1" id="KW-0472">Membrane</keyword>
<dbReference type="EMBL" id="CP039690">
    <property type="protein sequence ID" value="QCI67539.1"/>
    <property type="molecule type" value="Genomic_DNA"/>
</dbReference>
<proteinExistence type="predicted"/>
<feature type="transmembrane region" description="Helical" evidence="1">
    <location>
        <begin position="70"/>
        <end position="91"/>
    </location>
</feature>
<name>A0A4D7B1F7_9HYPH</name>
<keyword evidence="3" id="KW-1185">Reference proteome</keyword>
<keyword evidence="1" id="KW-0812">Transmembrane</keyword>
<dbReference type="AlphaFoldDB" id="A0A4D7B1F7"/>
<reference evidence="2 3" key="1">
    <citation type="submission" date="2019-04" db="EMBL/GenBank/DDBJ databases">
        <title>Phreatobacter aquaticus sp. nov.</title>
        <authorList>
            <person name="Choi A."/>
        </authorList>
    </citation>
    <scope>NUCLEOTIDE SEQUENCE [LARGE SCALE GENOMIC DNA]</scope>
    <source>
        <strain evidence="2 3">KCTC 52518</strain>
    </source>
</reference>
<dbReference type="KEGG" id="pstg:E8M01_26945"/>
<accession>A0A4D7B1F7</accession>
<dbReference type="RefSeq" id="WP_136962969.1">
    <property type="nucleotide sequence ID" value="NZ_CP039690.1"/>
</dbReference>
<organism evidence="2 3">
    <name type="scientific">Phreatobacter stygius</name>
    <dbReference type="NCBI Taxonomy" id="1940610"/>
    <lineage>
        <taxon>Bacteria</taxon>
        <taxon>Pseudomonadati</taxon>
        <taxon>Pseudomonadota</taxon>
        <taxon>Alphaproteobacteria</taxon>
        <taxon>Hyphomicrobiales</taxon>
        <taxon>Phreatobacteraceae</taxon>
        <taxon>Phreatobacter</taxon>
    </lineage>
</organism>
<keyword evidence="1" id="KW-1133">Transmembrane helix</keyword>
<evidence type="ECO:0000256" key="1">
    <source>
        <dbReference type="SAM" id="Phobius"/>
    </source>
</evidence>
<protein>
    <submittedName>
        <fullName evidence="2">Uncharacterized protein</fullName>
    </submittedName>
</protein>
<gene>
    <name evidence="2" type="ORF">E8M01_26945</name>
</gene>
<dbReference type="Proteomes" id="UP000298781">
    <property type="component" value="Chromosome"/>
</dbReference>
<dbReference type="OrthoDB" id="9843909at2"/>
<evidence type="ECO:0000313" key="3">
    <source>
        <dbReference type="Proteomes" id="UP000298781"/>
    </source>
</evidence>